<reference evidence="1 2" key="1">
    <citation type="submission" date="2020-08" db="EMBL/GenBank/DDBJ databases">
        <title>Genome public.</title>
        <authorList>
            <person name="Liu C."/>
            <person name="Sun Q."/>
        </authorList>
    </citation>
    <scope>NUCLEOTIDE SEQUENCE [LARGE SCALE GENOMIC DNA]</scope>
    <source>
        <strain evidence="1 2">BX4</strain>
    </source>
</reference>
<sequence length="65" mass="7564">MGATKISKGIYEYKGYKISNFGYHEPDHCVWWEAVDMQTGCADYHATTKKFLMKQIDDVLKNKTK</sequence>
<dbReference type="Proteomes" id="UP000597877">
    <property type="component" value="Unassembled WGS sequence"/>
</dbReference>
<comment type="caution">
    <text evidence="1">The sequence shown here is derived from an EMBL/GenBank/DDBJ whole genome shotgun (WGS) entry which is preliminary data.</text>
</comment>
<dbReference type="EMBL" id="JACOOZ010000003">
    <property type="protein sequence ID" value="MBC5667321.1"/>
    <property type="molecule type" value="Genomic_DNA"/>
</dbReference>
<accession>A0ABR7F145</accession>
<gene>
    <name evidence="1" type="ORF">H8S00_04885</name>
</gene>
<organism evidence="1 2">
    <name type="scientific">Eubacterium segne</name>
    <dbReference type="NCBI Taxonomy" id="2763045"/>
    <lineage>
        <taxon>Bacteria</taxon>
        <taxon>Bacillati</taxon>
        <taxon>Bacillota</taxon>
        <taxon>Clostridia</taxon>
        <taxon>Eubacteriales</taxon>
        <taxon>Eubacteriaceae</taxon>
        <taxon>Eubacterium</taxon>
    </lineage>
</organism>
<name>A0ABR7F145_9FIRM</name>
<dbReference type="RefSeq" id="WP_186840106.1">
    <property type="nucleotide sequence ID" value="NZ_JACOOZ010000003.1"/>
</dbReference>
<evidence type="ECO:0000313" key="2">
    <source>
        <dbReference type="Proteomes" id="UP000597877"/>
    </source>
</evidence>
<proteinExistence type="predicted"/>
<evidence type="ECO:0000313" key="1">
    <source>
        <dbReference type="EMBL" id="MBC5667321.1"/>
    </source>
</evidence>
<keyword evidence="2" id="KW-1185">Reference proteome</keyword>
<protein>
    <submittedName>
        <fullName evidence="1">Uncharacterized protein</fullName>
    </submittedName>
</protein>